<dbReference type="PANTHER" id="PTHR10907:SF47">
    <property type="entry name" value="REGUCALCIN"/>
    <property type="match status" value="1"/>
</dbReference>
<comment type="cofactor">
    <cofactor evidence="3">
        <name>Zn(2+)</name>
        <dbReference type="ChEBI" id="CHEBI:29105"/>
    </cofactor>
    <text evidence="3">Binds 1 divalent metal cation per subunit.</text>
</comment>
<evidence type="ECO:0000259" key="4">
    <source>
        <dbReference type="Pfam" id="PF08450"/>
    </source>
</evidence>
<keyword evidence="6" id="KW-1185">Reference proteome</keyword>
<reference evidence="5 6" key="1">
    <citation type="submission" date="2019-12" db="EMBL/GenBank/DDBJ databases">
        <title>Genomic-based taxomic classification of the family Erythrobacteraceae.</title>
        <authorList>
            <person name="Xu L."/>
        </authorList>
    </citation>
    <scope>NUCLEOTIDE SEQUENCE [LARGE SCALE GENOMIC DNA]</scope>
    <source>
        <strain evidence="5 6">DSM 18604</strain>
    </source>
</reference>
<keyword evidence="3" id="KW-0862">Zinc</keyword>
<dbReference type="Proteomes" id="UP000460561">
    <property type="component" value="Unassembled WGS sequence"/>
</dbReference>
<dbReference type="InterPro" id="IPR005511">
    <property type="entry name" value="SMP-30"/>
</dbReference>
<proteinExistence type="inferred from homology"/>
<feature type="binding site" evidence="3">
    <location>
        <position position="104"/>
    </location>
    <ligand>
        <name>substrate</name>
    </ligand>
</feature>
<name>A0A845A795_9SPHN</name>
<evidence type="ECO:0000256" key="2">
    <source>
        <dbReference type="PIRSR" id="PIRSR605511-1"/>
    </source>
</evidence>
<dbReference type="InterPro" id="IPR013658">
    <property type="entry name" value="SGL"/>
</dbReference>
<organism evidence="5 6">
    <name type="scientific">Altericroceibacterium indicum</name>
    <dbReference type="NCBI Taxonomy" id="374177"/>
    <lineage>
        <taxon>Bacteria</taxon>
        <taxon>Pseudomonadati</taxon>
        <taxon>Pseudomonadota</taxon>
        <taxon>Alphaproteobacteria</taxon>
        <taxon>Sphingomonadales</taxon>
        <taxon>Erythrobacteraceae</taxon>
        <taxon>Altericroceibacterium</taxon>
    </lineage>
</organism>
<dbReference type="GO" id="GO:0004341">
    <property type="term" value="F:gluconolactonase activity"/>
    <property type="evidence" value="ECO:0007669"/>
    <property type="project" value="TreeGrafter"/>
</dbReference>
<sequence>MALIGKVELAFEAKAILGEGPVWDAQRQCLWFVDIKAPAIWRFDPSTGDNASYPAPDQVGWVLPTSCGQLLAGLRDGLHLFDPESGTFDKRHNIHGMPEGNRLNDACVDRFGRVWFGSMDDAEEQASGRFYCFDRGELNPAGPDAITITNGPAADADGTVMYFTDTLGQAIYRSHIDSDGALREWQPLIDIAADFPDAYPDGPIVDSEGCLWTGLWNGFAVARYSPEGQLLGQVAIPAANVTKMAFGGPDLKTAYVTTASKGLADHERTAQPLAGAVFTFRSDVSGIPIAPVEIK</sequence>
<dbReference type="SUPFAM" id="SSF63829">
    <property type="entry name" value="Calcium-dependent phosphotriesterase"/>
    <property type="match status" value="1"/>
</dbReference>
<comment type="caution">
    <text evidence="5">The sequence shown here is derived from an EMBL/GenBank/DDBJ whole genome shotgun (WGS) entry which is preliminary data.</text>
</comment>
<dbReference type="EMBL" id="WTYQ01000003">
    <property type="protein sequence ID" value="MXP26252.1"/>
    <property type="molecule type" value="Genomic_DNA"/>
</dbReference>
<keyword evidence="3" id="KW-0479">Metal-binding</keyword>
<feature type="binding site" evidence="3">
    <location>
        <position position="19"/>
    </location>
    <ligand>
        <name>a divalent metal cation</name>
        <dbReference type="ChEBI" id="CHEBI:60240"/>
    </ligand>
</feature>
<dbReference type="RefSeq" id="WP_160739450.1">
    <property type="nucleotide sequence ID" value="NZ_WTYQ01000003.1"/>
</dbReference>
<evidence type="ECO:0000313" key="5">
    <source>
        <dbReference type="EMBL" id="MXP26252.1"/>
    </source>
</evidence>
<comment type="similarity">
    <text evidence="1">Belongs to the SMP-30/CGR1 family.</text>
</comment>
<dbReference type="OrthoDB" id="2633250at2"/>
<accession>A0A845A795</accession>
<dbReference type="GO" id="GO:0019853">
    <property type="term" value="P:L-ascorbic acid biosynthetic process"/>
    <property type="evidence" value="ECO:0007669"/>
    <property type="project" value="TreeGrafter"/>
</dbReference>
<feature type="active site" description="Proton donor/acceptor" evidence="2">
    <location>
        <position position="201"/>
    </location>
</feature>
<evidence type="ECO:0000256" key="1">
    <source>
        <dbReference type="ARBA" id="ARBA00008853"/>
    </source>
</evidence>
<feature type="domain" description="SMP-30/Gluconolactonase/LRE-like region" evidence="4">
    <location>
        <begin position="17"/>
        <end position="259"/>
    </location>
</feature>
<dbReference type="Pfam" id="PF08450">
    <property type="entry name" value="SGL"/>
    <property type="match status" value="1"/>
</dbReference>
<evidence type="ECO:0000256" key="3">
    <source>
        <dbReference type="PIRSR" id="PIRSR605511-2"/>
    </source>
</evidence>
<dbReference type="PANTHER" id="PTHR10907">
    <property type="entry name" value="REGUCALCIN"/>
    <property type="match status" value="1"/>
</dbReference>
<dbReference type="Gene3D" id="2.120.10.30">
    <property type="entry name" value="TolB, C-terminal domain"/>
    <property type="match status" value="1"/>
</dbReference>
<dbReference type="GO" id="GO:0005509">
    <property type="term" value="F:calcium ion binding"/>
    <property type="evidence" value="ECO:0007669"/>
    <property type="project" value="TreeGrafter"/>
</dbReference>
<protein>
    <submittedName>
        <fullName evidence="5">SMP-30/gluconolactonase/LRE family protein</fullName>
    </submittedName>
</protein>
<dbReference type="AlphaFoldDB" id="A0A845A795"/>
<feature type="binding site" evidence="3">
    <location>
        <position position="201"/>
    </location>
    <ligand>
        <name>a divalent metal cation</name>
        <dbReference type="ChEBI" id="CHEBI:60240"/>
    </ligand>
</feature>
<dbReference type="PRINTS" id="PR01790">
    <property type="entry name" value="SMP30FAMILY"/>
</dbReference>
<dbReference type="InterPro" id="IPR011042">
    <property type="entry name" value="6-blade_b-propeller_TolB-like"/>
</dbReference>
<evidence type="ECO:0000313" key="6">
    <source>
        <dbReference type="Proteomes" id="UP000460561"/>
    </source>
</evidence>
<feature type="binding site" evidence="3">
    <location>
        <position position="150"/>
    </location>
    <ligand>
        <name>a divalent metal cation</name>
        <dbReference type="ChEBI" id="CHEBI:60240"/>
    </ligand>
</feature>
<feature type="binding site" evidence="3">
    <location>
        <position position="102"/>
    </location>
    <ligand>
        <name>substrate</name>
    </ligand>
</feature>
<gene>
    <name evidence="5" type="ORF">GRI39_09410</name>
</gene>